<organism evidence="2 3">
    <name type="scientific">Chitinivorax tropicus</name>
    <dbReference type="NCBI Taxonomy" id="714531"/>
    <lineage>
        <taxon>Bacteria</taxon>
        <taxon>Pseudomonadati</taxon>
        <taxon>Pseudomonadota</taxon>
        <taxon>Betaproteobacteria</taxon>
        <taxon>Chitinivorax</taxon>
    </lineage>
</organism>
<dbReference type="Pfam" id="PF10106">
    <property type="entry name" value="DUF2345"/>
    <property type="match status" value="1"/>
</dbReference>
<dbReference type="RefSeq" id="WP_184041965.1">
    <property type="nucleotide sequence ID" value="NZ_JACHHY010000051.1"/>
</dbReference>
<sequence>TLAAQGALSAESAQADTTLASPKRIVIQTAGGASLTLDGGFSAQCPGELTIHAASRTYQGPGSEVLDLPKMPSSLPFTVVPKEFKLYLSDTPGKGGHPLAFTPWKISKGSMPSGMGRISDEDVLLKGRSDENGFISLSLDQQKKLSESYFENNGVVWLSYPGHVVQIHAAEFNKSLNIDESLRRAMNSADFSDELRSSLYLEGAMDEVLYAKDSQQVVDFQLIARSILSRK</sequence>
<reference evidence="2 3" key="1">
    <citation type="submission" date="2020-08" db="EMBL/GenBank/DDBJ databases">
        <title>Genomic Encyclopedia of Type Strains, Phase IV (KMG-IV): sequencing the most valuable type-strain genomes for metagenomic binning, comparative biology and taxonomic classification.</title>
        <authorList>
            <person name="Goeker M."/>
        </authorList>
    </citation>
    <scope>NUCLEOTIDE SEQUENCE [LARGE SCALE GENOMIC DNA]</scope>
    <source>
        <strain evidence="2 3">DSM 27165</strain>
    </source>
</reference>
<dbReference type="InterPro" id="IPR018769">
    <property type="entry name" value="VgrG2_DUF2345"/>
</dbReference>
<feature type="domain" description="DUF2345" evidence="1">
    <location>
        <begin position="2"/>
        <end position="61"/>
    </location>
</feature>
<evidence type="ECO:0000313" key="2">
    <source>
        <dbReference type="EMBL" id="MBB5020592.1"/>
    </source>
</evidence>
<gene>
    <name evidence="2" type="ORF">HNQ59_003917</name>
</gene>
<proteinExistence type="predicted"/>
<protein>
    <recommendedName>
        <fullName evidence="1">DUF2345 domain-containing protein</fullName>
    </recommendedName>
</protein>
<feature type="non-terminal residue" evidence="2">
    <location>
        <position position="1"/>
    </location>
</feature>
<comment type="caution">
    <text evidence="2">The sequence shown here is derived from an EMBL/GenBank/DDBJ whole genome shotgun (WGS) entry which is preliminary data.</text>
</comment>
<keyword evidence="3" id="KW-1185">Reference proteome</keyword>
<accession>A0A840MUW0</accession>
<dbReference type="EMBL" id="JACHHY010000051">
    <property type="protein sequence ID" value="MBB5020592.1"/>
    <property type="molecule type" value="Genomic_DNA"/>
</dbReference>
<name>A0A840MUW0_9PROT</name>
<dbReference type="AlphaFoldDB" id="A0A840MUW0"/>
<dbReference type="Proteomes" id="UP000575898">
    <property type="component" value="Unassembled WGS sequence"/>
</dbReference>
<evidence type="ECO:0000259" key="1">
    <source>
        <dbReference type="Pfam" id="PF10106"/>
    </source>
</evidence>
<evidence type="ECO:0000313" key="3">
    <source>
        <dbReference type="Proteomes" id="UP000575898"/>
    </source>
</evidence>